<accession>A0ABQ0DD78</accession>
<evidence type="ECO:0000259" key="4">
    <source>
        <dbReference type="Pfam" id="PF01974"/>
    </source>
</evidence>
<dbReference type="InterPro" id="IPR036167">
    <property type="entry name" value="tRNA_intron_Endo_cat-like_sf"/>
</dbReference>
<gene>
    <name evidence="5" type="ORF">ENUP19_0059G0022</name>
</gene>
<proteinExistence type="inferred from homology"/>
<dbReference type="Gene3D" id="3.40.1350.10">
    <property type="match status" value="1"/>
</dbReference>
<comment type="similarity">
    <text evidence="1">Belongs to the tRNA-intron endonuclease family.</text>
</comment>
<evidence type="ECO:0000256" key="2">
    <source>
        <dbReference type="ARBA" id="ARBA00012573"/>
    </source>
</evidence>
<evidence type="ECO:0000256" key="1">
    <source>
        <dbReference type="ARBA" id="ARBA00008078"/>
    </source>
</evidence>
<dbReference type="SUPFAM" id="SSF53032">
    <property type="entry name" value="tRNA-intron endonuclease catalytic domain-like"/>
    <property type="match status" value="1"/>
</dbReference>
<dbReference type="Proteomes" id="UP001628156">
    <property type="component" value="Unassembled WGS sequence"/>
</dbReference>
<dbReference type="Pfam" id="PF01974">
    <property type="entry name" value="tRNA_int_endo"/>
    <property type="match status" value="1"/>
</dbReference>
<feature type="domain" description="tRNA intron endonuclease catalytic" evidence="4">
    <location>
        <begin position="11"/>
        <end position="69"/>
    </location>
</feature>
<organism evidence="5 6">
    <name type="scientific">Entamoeba nuttalli</name>
    <dbReference type="NCBI Taxonomy" id="412467"/>
    <lineage>
        <taxon>Eukaryota</taxon>
        <taxon>Amoebozoa</taxon>
        <taxon>Evosea</taxon>
        <taxon>Archamoebae</taxon>
        <taxon>Mastigamoebida</taxon>
        <taxon>Entamoebidae</taxon>
        <taxon>Entamoeba</taxon>
    </lineage>
</organism>
<evidence type="ECO:0000313" key="6">
    <source>
        <dbReference type="Proteomes" id="UP001628156"/>
    </source>
</evidence>
<name>A0ABQ0DD78_9EUKA</name>
<keyword evidence="6" id="KW-1185">Reference proteome</keyword>
<dbReference type="EMBL" id="BAAFRS010000059">
    <property type="protein sequence ID" value="GAB1220813.1"/>
    <property type="molecule type" value="Genomic_DNA"/>
</dbReference>
<dbReference type="InterPro" id="IPR011856">
    <property type="entry name" value="tRNA_endonuc-like_dom_sf"/>
</dbReference>
<evidence type="ECO:0000256" key="3">
    <source>
        <dbReference type="ARBA" id="ARBA00034031"/>
    </source>
</evidence>
<dbReference type="EC" id="4.6.1.16" evidence="2"/>
<dbReference type="CDD" id="cd22363">
    <property type="entry name" value="tRNA-intron_lyase_C"/>
    <property type="match status" value="1"/>
</dbReference>
<comment type="catalytic activity">
    <reaction evidence="3">
        <text>pretRNA = a 3'-half-tRNA molecule with a 5'-OH end + a 5'-half-tRNA molecule with a 2',3'-cyclic phosphate end + an intron with a 2',3'-cyclic phosphate and a 5'-hydroxyl terminus.</text>
        <dbReference type="EC" id="4.6.1.16"/>
    </reaction>
</comment>
<dbReference type="InterPro" id="IPR006677">
    <property type="entry name" value="tRNA_intron_Endonuc_cat-like"/>
</dbReference>
<comment type="caution">
    <text evidence="5">The sequence shown here is derived from an EMBL/GenBank/DDBJ whole genome shotgun (WGS) entry which is preliminary data.</text>
</comment>
<protein>
    <recommendedName>
        <fullName evidence="2">tRNA-intron lyase</fullName>
        <ecNumber evidence="2">4.6.1.16</ecNumber>
    </recommendedName>
</protein>
<reference evidence="5 6" key="1">
    <citation type="journal article" date="2019" name="PLoS Negl. Trop. Dis.">
        <title>Whole genome sequencing of Entamoeba nuttalli reveals mammalian host-related molecular signatures and a novel octapeptide-repeat surface protein.</title>
        <authorList>
            <person name="Tanaka M."/>
            <person name="Makiuchi T."/>
            <person name="Komiyama T."/>
            <person name="Shiina T."/>
            <person name="Osaki K."/>
            <person name="Tachibana H."/>
        </authorList>
    </citation>
    <scope>NUCLEOTIDE SEQUENCE [LARGE SCALE GENOMIC DNA]</scope>
    <source>
        <strain evidence="5 6">P19-061405</strain>
    </source>
</reference>
<sequence length="87" mass="9711">MDQIEKTQVSLGNGLNFGCDYLGYIGDMKTSHANFIISIKNEKNEKITMDELIRIGRVSANTGKQGVLIDSSGKGISIDWKMRQKIF</sequence>
<evidence type="ECO:0000313" key="5">
    <source>
        <dbReference type="EMBL" id="GAB1220813.1"/>
    </source>
</evidence>